<keyword evidence="1" id="KW-0547">Nucleotide-binding</keyword>
<dbReference type="SUPFAM" id="SSF56059">
    <property type="entry name" value="Glutathione synthetase ATP-binding domain-like"/>
    <property type="match status" value="1"/>
</dbReference>
<feature type="non-terminal residue" evidence="3">
    <location>
        <position position="409"/>
    </location>
</feature>
<evidence type="ECO:0000259" key="2">
    <source>
        <dbReference type="PROSITE" id="PS50975"/>
    </source>
</evidence>
<keyword evidence="4" id="KW-1185">Reference proteome</keyword>
<dbReference type="EMBL" id="JAAVJD010000373">
    <property type="protein sequence ID" value="NJQ08666.1"/>
    <property type="molecule type" value="Genomic_DNA"/>
</dbReference>
<dbReference type="InterPro" id="IPR011761">
    <property type="entry name" value="ATP-grasp"/>
</dbReference>
<feature type="domain" description="ATP-grasp" evidence="2">
    <location>
        <begin position="132"/>
        <end position="326"/>
    </location>
</feature>
<dbReference type="Gene3D" id="3.30.470.20">
    <property type="entry name" value="ATP-grasp fold, B domain"/>
    <property type="match status" value="1"/>
</dbReference>
<dbReference type="PROSITE" id="PS50975">
    <property type="entry name" value="ATP_GRASP"/>
    <property type="match status" value="1"/>
</dbReference>
<evidence type="ECO:0000313" key="4">
    <source>
        <dbReference type="Proteomes" id="UP000578686"/>
    </source>
</evidence>
<gene>
    <name evidence="3" type="ORF">HCN56_24605</name>
</gene>
<organism evidence="3 4">
    <name type="scientific">Streptomyces lonarensis</name>
    <dbReference type="NCBI Taxonomy" id="700599"/>
    <lineage>
        <taxon>Bacteria</taxon>
        <taxon>Bacillati</taxon>
        <taxon>Actinomycetota</taxon>
        <taxon>Actinomycetes</taxon>
        <taxon>Kitasatosporales</taxon>
        <taxon>Streptomycetaceae</taxon>
        <taxon>Streptomyces</taxon>
    </lineage>
</organism>
<dbReference type="Proteomes" id="UP000578686">
    <property type="component" value="Unassembled WGS sequence"/>
</dbReference>
<proteinExistence type="predicted"/>
<accession>A0A7X6I1G1</accession>
<evidence type="ECO:0000256" key="1">
    <source>
        <dbReference type="PROSITE-ProRule" id="PRU00409"/>
    </source>
</evidence>
<reference evidence="3 4" key="1">
    <citation type="submission" date="2020-03" db="EMBL/GenBank/DDBJ databases">
        <title>Draft genome of Streptomyces sp. ventii, isolated from the Axial Seamount in the Pacific Ocean, and resequencing of the two type strains Streptomyces lonarensis strain NCL 716 and Streptomyces bohaiensis strain 11A07.</title>
        <authorList>
            <person name="Loughran R.M."/>
            <person name="Pfannmuller K.M."/>
            <person name="Wasson B.J."/>
            <person name="Deadmond M.C."/>
            <person name="Paddock B.E."/>
            <person name="Koyack M.J."/>
            <person name="Gallegos D.A."/>
            <person name="Mitchell E.A."/>
            <person name="Ushijima B."/>
            <person name="Saw J.H."/>
            <person name="Mcphail K.L."/>
            <person name="Videau P."/>
        </authorList>
    </citation>
    <scope>NUCLEOTIDE SEQUENCE [LARGE SCALE GENOMIC DNA]</scope>
    <source>
        <strain evidence="3 4">NCL716</strain>
    </source>
</reference>
<keyword evidence="1" id="KW-0067">ATP-binding</keyword>
<dbReference type="GO" id="GO:0046872">
    <property type="term" value="F:metal ion binding"/>
    <property type="evidence" value="ECO:0007669"/>
    <property type="project" value="InterPro"/>
</dbReference>
<sequence>MNSGVPALIFRLDRNPFHHGSLGAVRSLGRAGVEVHAFTESPRVPLARSAYLHRPHPMPEAAGGTQAAADAAAVAALDRVGARIGRRAVLIPMDDRAALLAARLPPRVRSRFLLAEVAPDLPERLADKSQLVGLCSEYDISHPSTEQPLSAADVRRGVTRLGLPLIAKWSRPWQLPAGSGLRSTTPIHSEAEALNLYERTAEAGCPLLLQRLLPGRPGADWFFHGCFGADGRLLAGGTGRKELSWPVGAGLTAAGSWLPHAQLTRDAMRLAQRLGYRGILDLDFRWDPDTGAYHLLDANPRPGAQFRLFTDRSGTDVVRALHLDLTGRPVPEPRPVPGRLFVTENYAPVSALLTARGRRAPAAPRPPIAGRRQIEPAWFAPDDLGPFLAMAARTVRRAARRLAAFPPGS</sequence>
<dbReference type="GO" id="GO:0005524">
    <property type="term" value="F:ATP binding"/>
    <property type="evidence" value="ECO:0007669"/>
    <property type="project" value="UniProtKB-UniRule"/>
</dbReference>
<dbReference type="AlphaFoldDB" id="A0A7X6I1G1"/>
<name>A0A7X6I1G1_9ACTN</name>
<protein>
    <submittedName>
        <fullName evidence="3">ATP-grasp domain-containing protein</fullName>
    </submittedName>
</protein>
<comment type="caution">
    <text evidence="3">The sequence shown here is derived from an EMBL/GenBank/DDBJ whole genome shotgun (WGS) entry which is preliminary data.</text>
</comment>
<evidence type="ECO:0000313" key="3">
    <source>
        <dbReference type="EMBL" id="NJQ08666.1"/>
    </source>
</evidence>